<dbReference type="GO" id="GO:0016874">
    <property type="term" value="F:ligase activity"/>
    <property type="evidence" value="ECO:0007669"/>
    <property type="project" value="UniProtKB-KW"/>
</dbReference>
<organism evidence="2 3">
    <name type="scientific">Halorarum salinum</name>
    <dbReference type="NCBI Taxonomy" id="2743089"/>
    <lineage>
        <taxon>Archaea</taxon>
        <taxon>Methanobacteriati</taxon>
        <taxon>Methanobacteriota</taxon>
        <taxon>Stenosarchaea group</taxon>
        <taxon>Halobacteria</taxon>
        <taxon>Halobacteriales</taxon>
        <taxon>Haloferacaceae</taxon>
        <taxon>Halorarum</taxon>
    </lineage>
</organism>
<dbReference type="EMBL" id="CP058579">
    <property type="protein sequence ID" value="QLG63966.1"/>
    <property type="molecule type" value="Genomic_DNA"/>
</dbReference>
<name>A0A7D5LCX9_9EURY</name>
<gene>
    <name evidence="2" type="ORF">HUG12_03065</name>
</gene>
<protein>
    <submittedName>
        <fullName evidence="2">Lipoate--protein ligase family protein</fullName>
    </submittedName>
</protein>
<keyword evidence="2" id="KW-0436">Ligase</keyword>
<dbReference type="Gene3D" id="3.30.930.10">
    <property type="entry name" value="Bira Bifunctional Protein, Domain 2"/>
    <property type="match status" value="1"/>
</dbReference>
<evidence type="ECO:0000259" key="1">
    <source>
        <dbReference type="PROSITE" id="PS51733"/>
    </source>
</evidence>
<proteinExistence type="predicted"/>
<evidence type="ECO:0000313" key="3">
    <source>
        <dbReference type="Proteomes" id="UP000509626"/>
    </source>
</evidence>
<dbReference type="InterPro" id="IPR004143">
    <property type="entry name" value="BPL_LPL_catalytic"/>
</dbReference>
<reference evidence="2 3" key="1">
    <citation type="submission" date="2020-06" db="EMBL/GenBank/DDBJ databases">
        <title>NJ-3-1, isolated from saline soil.</title>
        <authorList>
            <person name="Cui H.L."/>
            <person name="Shi X."/>
        </authorList>
    </citation>
    <scope>NUCLEOTIDE SEQUENCE [LARGE SCALE GENOMIC DNA]</scope>
    <source>
        <strain evidence="2 3">NJ-3-1</strain>
    </source>
</reference>
<dbReference type="InterPro" id="IPR045864">
    <property type="entry name" value="aa-tRNA-synth_II/BPL/LPL"/>
</dbReference>
<accession>A0A7D5LCX9</accession>
<evidence type="ECO:0000313" key="2">
    <source>
        <dbReference type="EMBL" id="QLG63966.1"/>
    </source>
</evidence>
<feature type="domain" description="BPL/LPL catalytic" evidence="1">
    <location>
        <begin position="7"/>
        <end position="203"/>
    </location>
</feature>
<dbReference type="SUPFAM" id="SSF55681">
    <property type="entry name" value="Class II aaRS and biotin synthetases"/>
    <property type="match status" value="1"/>
</dbReference>
<sequence>MLAETAGSGEPSLRVWAPGRLVAFGRRDASEDGYADAKRAAEERGFLPTGRSVGGRAVAYADSTLAFARAVPLADVRRGMDDRYDAAVRTVVEALRGLDADVEPGEPPRSYCPGDHSVRVAGGGKVAGLAQRVRRGAALVSGCVTVAEEETIRDVLVPVYGALDVPFDPESVGSVAAAGGSSDPDVVRDALESAFVADREAVRLDVADLPTDDG</sequence>
<dbReference type="OrthoDB" id="192160at2157"/>
<dbReference type="Proteomes" id="UP000509626">
    <property type="component" value="Chromosome"/>
</dbReference>
<keyword evidence="3" id="KW-1185">Reference proteome</keyword>
<dbReference type="KEGG" id="halu:HUG12_03065"/>
<dbReference type="GeneID" id="56036406"/>
<dbReference type="Pfam" id="PF21948">
    <property type="entry name" value="LplA-B_cat"/>
    <property type="match status" value="1"/>
</dbReference>
<dbReference type="RefSeq" id="WP_179270550.1">
    <property type="nucleotide sequence ID" value="NZ_CP058579.1"/>
</dbReference>
<dbReference type="PROSITE" id="PS51733">
    <property type="entry name" value="BPL_LPL_CATALYTIC"/>
    <property type="match status" value="1"/>
</dbReference>
<dbReference type="AlphaFoldDB" id="A0A7D5LCX9"/>